<sequence length="443" mass="49395">MKEDVEVVDLYDLRYSDLVLLSSGQVASSSSSEELDRLDLVRRQIMEALGPAGPGLLAISGVPNASALRRHLPLARKLTFLDADHRKRILKGHNLGSDVPLKNPGRSVSSFAMQLSYAYAFEKHTLLNSEDKDLRHIDSDKATELQDNEYTNLGNNLKELGFCMMELGRLLARVCDSVMGGQEMEQSLLESCTAKGRLIHYHSALDGQLLKQAARKKGGISKSGRKQSIADHTKLTGGSGEVGPCSSIHSNLWQQWHYDYGIFTVLTAPLFLQQWCPQAGEEDRFEDCRFEECSGYPSGHTYLQIFDPNKNIILMVKTSPETFIVQVGESAEILSKGKVRAALHSVGKPGDFENLSRETFVVFLQPAWNKVFSMSDYPMKHISSGDQCLSLESSEEKKRIAEQDFQKIVPPLTSRLKDGMTFAEFSRETTKQYYGGSGLQSNR</sequence>
<protein>
    <recommendedName>
        <fullName evidence="4">Isopenicillin N synthase-like Fe(2+) 2OG dioxygenase domain-containing protein</fullName>
    </recommendedName>
</protein>
<organism evidence="2 3">
    <name type="scientific">Rhamnella rubrinervis</name>
    <dbReference type="NCBI Taxonomy" id="2594499"/>
    <lineage>
        <taxon>Eukaryota</taxon>
        <taxon>Viridiplantae</taxon>
        <taxon>Streptophyta</taxon>
        <taxon>Embryophyta</taxon>
        <taxon>Tracheophyta</taxon>
        <taxon>Spermatophyta</taxon>
        <taxon>Magnoliopsida</taxon>
        <taxon>eudicotyledons</taxon>
        <taxon>Gunneridae</taxon>
        <taxon>Pentapetalae</taxon>
        <taxon>rosids</taxon>
        <taxon>fabids</taxon>
        <taxon>Rosales</taxon>
        <taxon>Rhamnaceae</taxon>
        <taxon>rhamnoid group</taxon>
        <taxon>Rhamneae</taxon>
        <taxon>Rhamnella</taxon>
    </lineage>
</organism>
<feature type="region of interest" description="Disordered" evidence="1">
    <location>
        <begin position="221"/>
        <end position="241"/>
    </location>
</feature>
<evidence type="ECO:0000313" key="2">
    <source>
        <dbReference type="EMBL" id="KAF3436257.1"/>
    </source>
</evidence>
<dbReference type="PANTHER" id="PTHR48253">
    <property type="match status" value="1"/>
</dbReference>
<dbReference type="OrthoDB" id="438224at2759"/>
<dbReference type="PANTHER" id="PTHR48253:SF2">
    <property type="entry name" value="ISOPENICILLIN N SYNTHASE-LIKE FE(2+) 2OG DIOXYGENASE DOMAIN-CONTAINING PROTEIN"/>
    <property type="match status" value="1"/>
</dbReference>
<proteinExistence type="predicted"/>
<evidence type="ECO:0008006" key="4">
    <source>
        <dbReference type="Google" id="ProtNLM"/>
    </source>
</evidence>
<name>A0A8K0GP27_9ROSA</name>
<dbReference type="InterPro" id="IPR027443">
    <property type="entry name" value="IPNS-like_sf"/>
</dbReference>
<evidence type="ECO:0000256" key="1">
    <source>
        <dbReference type="SAM" id="MobiDB-lite"/>
    </source>
</evidence>
<comment type="caution">
    <text evidence="2">The sequence shown here is derived from an EMBL/GenBank/DDBJ whole genome shotgun (WGS) entry which is preliminary data.</text>
</comment>
<dbReference type="EMBL" id="VOIH02000010">
    <property type="protein sequence ID" value="KAF3436257.1"/>
    <property type="molecule type" value="Genomic_DNA"/>
</dbReference>
<dbReference type="Proteomes" id="UP000796880">
    <property type="component" value="Unassembled WGS sequence"/>
</dbReference>
<dbReference type="AlphaFoldDB" id="A0A8K0GP27"/>
<gene>
    <name evidence="2" type="ORF">FNV43_RR23349</name>
</gene>
<keyword evidence="3" id="KW-1185">Reference proteome</keyword>
<reference evidence="2" key="1">
    <citation type="submission" date="2020-03" db="EMBL/GenBank/DDBJ databases">
        <title>A high-quality chromosome-level genome assembly of a woody plant with both climbing and erect habits, Rhamnella rubrinervis.</title>
        <authorList>
            <person name="Lu Z."/>
            <person name="Yang Y."/>
            <person name="Zhu X."/>
            <person name="Sun Y."/>
        </authorList>
    </citation>
    <scope>NUCLEOTIDE SEQUENCE</scope>
    <source>
        <strain evidence="2">BYM</strain>
        <tissue evidence="2">Leaf</tissue>
    </source>
</reference>
<dbReference type="SUPFAM" id="SSF51197">
    <property type="entry name" value="Clavaminate synthase-like"/>
    <property type="match status" value="1"/>
</dbReference>
<accession>A0A8K0GP27</accession>
<dbReference type="Gene3D" id="2.60.120.330">
    <property type="entry name" value="B-lactam Antibiotic, Isopenicillin N Synthase, Chain"/>
    <property type="match status" value="1"/>
</dbReference>
<evidence type="ECO:0000313" key="3">
    <source>
        <dbReference type="Proteomes" id="UP000796880"/>
    </source>
</evidence>